<accession>A0A0F7UKV9</accession>
<dbReference type="Pfam" id="PF22099">
    <property type="entry name" value="MRS2-like"/>
    <property type="match status" value="1"/>
</dbReference>
<feature type="region of interest" description="Disordered" evidence="9">
    <location>
        <begin position="159"/>
        <end position="275"/>
    </location>
</feature>
<protein>
    <submittedName>
        <fullName evidence="11">CorA-like Mg2 transporter domain-containing protein, related</fullName>
    </submittedName>
</protein>
<feature type="compositionally biased region" description="Basic and acidic residues" evidence="9">
    <location>
        <begin position="644"/>
        <end position="655"/>
    </location>
</feature>
<gene>
    <name evidence="11" type="ORF">BN1204_053660</name>
</gene>
<feature type="region of interest" description="Disordered" evidence="9">
    <location>
        <begin position="292"/>
        <end position="444"/>
    </location>
</feature>
<dbReference type="PANTHER" id="PTHR13890">
    <property type="entry name" value="RNA SPLICING PROTEIN MRS2, MITOCHONDRIAL"/>
    <property type="match status" value="1"/>
</dbReference>
<feature type="compositionally biased region" description="Low complexity" evidence="9">
    <location>
        <begin position="715"/>
        <end position="731"/>
    </location>
</feature>
<feature type="compositionally biased region" description="Basic and acidic residues" evidence="9">
    <location>
        <begin position="1039"/>
        <end position="1048"/>
    </location>
</feature>
<reference evidence="11" key="1">
    <citation type="journal article" date="2015" name="PLoS ONE">
        <title>Comprehensive Evaluation of Toxoplasma gondii VEG and Neospora caninum LIV Genomes with Tachyzoite Stage Transcriptome and Proteome Defines Novel Transcript Features.</title>
        <authorList>
            <person name="Ramaprasad A."/>
            <person name="Mourier T."/>
            <person name="Naeem R."/>
            <person name="Malas T.B."/>
            <person name="Moussa E."/>
            <person name="Panigrahi A."/>
            <person name="Vermont S.J."/>
            <person name="Otto T.D."/>
            <person name="Wastling J."/>
            <person name="Pain A."/>
        </authorList>
    </citation>
    <scope>NUCLEOTIDE SEQUENCE</scope>
    <source>
        <strain evidence="11">Liverpool</strain>
    </source>
</reference>
<feature type="transmembrane region" description="Helical" evidence="10">
    <location>
        <begin position="1284"/>
        <end position="1305"/>
    </location>
</feature>
<dbReference type="PANTHER" id="PTHR13890:SF0">
    <property type="entry name" value="MAGNESIUM TRANSPORTER MRS2 HOMOLOG, MITOCHONDRIAL"/>
    <property type="match status" value="1"/>
</dbReference>
<proteinExistence type="predicted"/>
<feature type="compositionally biased region" description="Basic and acidic residues" evidence="9">
    <location>
        <begin position="159"/>
        <end position="192"/>
    </location>
</feature>
<dbReference type="InterPro" id="IPR039204">
    <property type="entry name" value="MRS2-like"/>
</dbReference>
<feature type="compositionally biased region" description="Basic and acidic residues" evidence="9">
    <location>
        <begin position="305"/>
        <end position="334"/>
    </location>
</feature>
<feature type="compositionally biased region" description="Basic and acidic residues" evidence="9">
    <location>
        <begin position="742"/>
        <end position="767"/>
    </location>
</feature>
<comment type="subcellular location">
    <subcellularLocation>
        <location evidence="1">Membrane</location>
        <topology evidence="1">Multi-pass membrane protein</topology>
    </subcellularLocation>
</comment>
<evidence type="ECO:0000256" key="8">
    <source>
        <dbReference type="ARBA" id="ARBA00023136"/>
    </source>
</evidence>
<name>A0A0F7UKV9_NEOCL</name>
<evidence type="ECO:0000256" key="9">
    <source>
        <dbReference type="SAM" id="MobiDB-lite"/>
    </source>
</evidence>
<dbReference type="Gene3D" id="1.20.58.340">
    <property type="entry name" value="Magnesium transport protein CorA, transmembrane region"/>
    <property type="match status" value="1"/>
</dbReference>
<feature type="compositionally biased region" description="Basic and acidic residues" evidence="9">
    <location>
        <begin position="358"/>
        <end position="367"/>
    </location>
</feature>
<feature type="region of interest" description="Disordered" evidence="9">
    <location>
        <begin position="1"/>
        <end position="140"/>
    </location>
</feature>
<keyword evidence="7" id="KW-0406">Ion transport</keyword>
<feature type="compositionally biased region" description="Basic and acidic residues" evidence="9">
    <location>
        <begin position="616"/>
        <end position="626"/>
    </location>
</feature>
<keyword evidence="8 10" id="KW-0472">Membrane</keyword>
<keyword evidence="2" id="KW-0813">Transport</keyword>
<keyword evidence="3 10" id="KW-0812">Transmembrane</keyword>
<evidence type="ECO:0000256" key="3">
    <source>
        <dbReference type="ARBA" id="ARBA00022692"/>
    </source>
</evidence>
<feature type="transmembrane region" description="Helical" evidence="10">
    <location>
        <begin position="884"/>
        <end position="905"/>
    </location>
</feature>
<feature type="compositionally biased region" description="Polar residues" evidence="9">
    <location>
        <begin position="1116"/>
        <end position="1126"/>
    </location>
</feature>
<evidence type="ECO:0000256" key="6">
    <source>
        <dbReference type="ARBA" id="ARBA00022989"/>
    </source>
</evidence>
<feature type="compositionally biased region" description="Basic residues" evidence="9">
    <location>
        <begin position="627"/>
        <end position="643"/>
    </location>
</feature>
<evidence type="ECO:0000256" key="1">
    <source>
        <dbReference type="ARBA" id="ARBA00004141"/>
    </source>
</evidence>
<keyword evidence="6 10" id="KW-1133">Transmembrane helix</keyword>
<feature type="transmembrane region" description="Helical" evidence="10">
    <location>
        <begin position="1321"/>
        <end position="1344"/>
    </location>
</feature>
<dbReference type="GO" id="GO:0015095">
    <property type="term" value="F:magnesium ion transmembrane transporter activity"/>
    <property type="evidence" value="ECO:0007669"/>
    <property type="project" value="TreeGrafter"/>
</dbReference>
<organism evidence="11">
    <name type="scientific">Neospora caninum (strain Liverpool)</name>
    <dbReference type="NCBI Taxonomy" id="572307"/>
    <lineage>
        <taxon>Eukaryota</taxon>
        <taxon>Sar</taxon>
        <taxon>Alveolata</taxon>
        <taxon>Apicomplexa</taxon>
        <taxon>Conoidasida</taxon>
        <taxon>Coccidia</taxon>
        <taxon>Eucoccidiorida</taxon>
        <taxon>Eimeriorina</taxon>
        <taxon>Sarcocystidae</taxon>
        <taxon>Neospora</taxon>
    </lineage>
</organism>
<feature type="compositionally biased region" description="Basic and acidic residues" evidence="9">
    <location>
        <begin position="995"/>
        <end position="1005"/>
    </location>
</feature>
<keyword evidence="5" id="KW-0809">Transit peptide</keyword>
<feature type="compositionally biased region" description="Low complexity" evidence="9">
    <location>
        <begin position="686"/>
        <end position="698"/>
    </location>
</feature>
<evidence type="ECO:0000256" key="5">
    <source>
        <dbReference type="ARBA" id="ARBA00022946"/>
    </source>
</evidence>
<feature type="compositionally biased region" description="Basic and acidic residues" evidence="9">
    <location>
        <begin position="974"/>
        <end position="985"/>
    </location>
</feature>
<feature type="region of interest" description="Disordered" evidence="9">
    <location>
        <begin position="936"/>
        <end position="1126"/>
    </location>
</feature>
<dbReference type="EMBL" id="LN714486">
    <property type="protein sequence ID" value="CEL69661.1"/>
    <property type="molecule type" value="Genomic_DNA"/>
</dbReference>
<feature type="compositionally biased region" description="Basic and acidic residues" evidence="9">
    <location>
        <begin position="23"/>
        <end position="33"/>
    </location>
</feature>
<feature type="compositionally biased region" description="Polar residues" evidence="9">
    <location>
        <begin position="701"/>
        <end position="714"/>
    </location>
</feature>
<sequence>MNDIFEERDEERGRRHVPRRRKGTGEHPREADAHSLCSSRSRASQRPEGELGRERKPRHEEGETVGGSREMEIAPGLAGRTRGDRAGGRPRGRDGESSDASLARSGEETGDQFLLWDVGLDPGRRRPDASFGDARQSQRWRKGLFSRRASRWLSYRRKASLEKDERDAAGETARRQRRETFGRRRGDGDDGRGAAFAAHRSSDEGKTRGVSFASEARGKKREDASDSSPKPSSGCADFAVEDPLAFVQHAPWEDSSPGDSPRRQRGRHPWNTDSRSFWVEATRFPFFRLRRHGAGGAETSPSASEAERVSGHRGVRGETRGERDKDRERLRGGRGEAAAEDQRDCRARRGTEGGAFGEGRRGEDGERSGALCAPERGTAEGLERRDVQSGEREAEGRADAEGDVGVEHEARKEPKPFLSVLTESRNVAPRESAGPVDSPRSSGLCDFPETAAVSRSSLTPSLSSLASPTFASRALEAQASDKPPARTSTAKGRFFDLPFFSAQPTPPAKEATSSQRGWLGRALASLFARPRLRARAWESDDASGVASTLLTVADAADALPARTPLPPLHVERVRPALRSHVLIQIQRGSHKILELQVAEVLRRIHDQCAEDERIQREARREREKQREARRRRRRRRAKARAARRAREAERDDRGEGGNPPLGLETGAAGGVRGAAESARQSRRESWSSQPSSPFSNESDTSEGSTFSDISSGDETPSSRASPRSSPRRATSGVCEGCSSPRRRGEEPHARAGEEAGREGKKRRDEPCCGRGGRKPCGCRGHPRRGPEECRRRGPRVCGEVCAHSSDPVFCSRHFCYCATAAACRDSWACSARDERVRRLRTTPCCPLNHRSPAVSTTGRLTYRDCRQAFTDGYPIPSIEVRRHVILVCLPPVTCFVMWNCVYVVMSDELEPDRLISQLSKLSHFYGTLEEKRLLRKREETGPSVSSPASLSPGLGKSENGGRPRDGDAADWGGDVERSPGDRGRLQEQATEQAADESRDERERRQQRLPAAPRNPRLREARQATARRKASSPLRPTALEAREEPDAPEGRSPGGEDLAGSSDSSETGDLPGYVSPTTSVWSRRRKGEAGTRRRRDSSGSKHAHPRRRRTRGDRPDSNGQTGSTPQSLPFEFAALECIFFAAFQQLNSDILYLERKFADTRQKTAKNTEISSILMEGLHSLKEPVAFYQDRVNAFDKAFDELLLNSADLHRMELTNLHENPDLYGDDPNRDQVNPDLEILLEYFDQEMDQFKVRVRHLKEGIENTERLISLRLALMRNRLIRWELAAAVVAAGLAIGTCISGLFGMNLENGFEDGKASSHDIFLTVSGIVTAVALLSILVVVYLIKTTVL</sequence>
<feature type="compositionally biased region" description="Basic and acidic residues" evidence="9">
    <location>
        <begin position="1086"/>
        <end position="1098"/>
    </location>
</feature>
<evidence type="ECO:0000256" key="10">
    <source>
        <dbReference type="SAM" id="Phobius"/>
    </source>
</evidence>
<evidence type="ECO:0000313" key="11">
    <source>
        <dbReference type="EMBL" id="CEL69661.1"/>
    </source>
</evidence>
<feature type="compositionally biased region" description="Basic and acidic residues" evidence="9">
    <location>
        <begin position="377"/>
        <end position="415"/>
    </location>
</feature>
<feature type="region of interest" description="Disordered" evidence="9">
    <location>
        <begin position="616"/>
        <end position="768"/>
    </location>
</feature>
<feature type="compositionally biased region" description="Basic and acidic residues" evidence="9">
    <location>
        <begin position="45"/>
        <end position="62"/>
    </location>
</feature>
<dbReference type="GO" id="GO:0016020">
    <property type="term" value="C:membrane"/>
    <property type="evidence" value="ECO:0007669"/>
    <property type="project" value="UniProtKB-SubCell"/>
</dbReference>
<evidence type="ECO:0000256" key="7">
    <source>
        <dbReference type="ARBA" id="ARBA00023065"/>
    </source>
</evidence>
<evidence type="ECO:0000256" key="2">
    <source>
        <dbReference type="ARBA" id="ARBA00022448"/>
    </source>
</evidence>
<evidence type="ECO:0000256" key="4">
    <source>
        <dbReference type="ARBA" id="ARBA00022842"/>
    </source>
</evidence>
<feature type="compositionally biased region" description="Basic and acidic residues" evidence="9">
    <location>
        <begin position="340"/>
        <end position="351"/>
    </location>
</feature>
<feature type="compositionally biased region" description="Basic and acidic residues" evidence="9">
    <location>
        <begin position="81"/>
        <end position="96"/>
    </location>
</feature>
<feature type="compositionally biased region" description="Basic residues" evidence="9">
    <location>
        <begin position="1100"/>
        <end position="1110"/>
    </location>
</feature>
<dbReference type="CDD" id="cd12823">
    <property type="entry name" value="Mrs2_Mfm1p-like"/>
    <property type="match status" value="1"/>
</dbReference>
<keyword evidence="4" id="KW-0460">Magnesium</keyword>